<dbReference type="EMBL" id="CP109106">
    <property type="protein sequence ID" value="WSB70807.1"/>
    <property type="molecule type" value="Genomic_DNA"/>
</dbReference>
<keyword evidence="3" id="KW-1185">Reference proteome</keyword>
<proteinExistence type="predicted"/>
<sequence length="64" mass="6140">MAGVAGVPGVGRMINDRAPATAPVPDDAPSALPVHDDAPPVTGSAAGRFAIGLLGWDPGPIAGA</sequence>
<feature type="region of interest" description="Disordered" evidence="1">
    <location>
        <begin position="1"/>
        <end position="39"/>
    </location>
</feature>
<gene>
    <name evidence="2" type="ORF">OG863_24230</name>
</gene>
<evidence type="ECO:0000313" key="3">
    <source>
        <dbReference type="Proteomes" id="UP001344251"/>
    </source>
</evidence>
<accession>A0ABZ1FK38</accession>
<dbReference type="Proteomes" id="UP001344251">
    <property type="component" value="Chromosome"/>
</dbReference>
<organism evidence="2 3">
    <name type="scientific">Streptomyces decoyicus</name>
    <dbReference type="NCBI Taxonomy" id="249567"/>
    <lineage>
        <taxon>Bacteria</taxon>
        <taxon>Bacillati</taxon>
        <taxon>Actinomycetota</taxon>
        <taxon>Actinomycetes</taxon>
        <taxon>Kitasatosporales</taxon>
        <taxon>Streptomycetaceae</taxon>
        <taxon>Streptomyces</taxon>
    </lineage>
</organism>
<dbReference type="RefSeq" id="WP_326620369.1">
    <property type="nucleotide sequence ID" value="NZ_CP109106.1"/>
</dbReference>
<protein>
    <submittedName>
        <fullName evidence="2">Uncharacterized protein</fullName>
    </submittedName>
</protein>
<evidence type="ECO:0000256" key="1">
    <source>
        <dbReference type="SAM" id="MobiDB-lite"/>
    </source>
</evidence>
<reference evidence="2 3" key="1">
    <citation type="submission" date="2022-10" db="EMBL/GenBank/DDBJ databases">
        <title>The complete genomes of actinobacterial strains from the NBC collection.</title>
        <authorList>
            <person name="Joergensen T.S."/>
            <person name="Alvarez Arevalo M."/>
            <person name="Sterndorff E.B."/>
            <person name="Faurdal D."/>
            <person name="Vuksanovic O."/>
            <person name="Mourched A.-S."/>
            <person name="Charusanti P."/>
            <person name="Shaw S."/>
            <person name="Blin K."/>
            <person name="Weber T."/>
        </authorList>
    </citation>
    <scope>NUCLEOTIDE SEQUENCE [LARGE SCALE GENOMIC DNA]</scope>
    <source>
        <strain evidence="2 3">NBC 01774</strain>
    </source>
</reference>
<feature type="compositionally biased region" description="Low complexity" evidence="1">
    <location>
        <begin position="16"/>
        <end position="31"/>
    </location>
</feature>
<name>A0ABZ1FK38_9ACTN</name>
<evidence type="ECO:0000313" key="2">
    <source>
        <dbReference type="EMBL" id="WSB70807.1"/>
    </source>
</evidence>